<accession>A0A0F9T9U8</accession>
<proteinExistence type="predicted"/>
<dbReference type="AlphaFoldDB" id="A0A0F9T9U8"/>
<feature type="coiled-coil region" evidence="1">
    <location>
        <begin position="134"/>
        <end position="165"/>
    </location>
</feature>
<gene>
    <name evidence="2" type="ORF">LCGC14_0354300</name>
</gene>
<organism evidence="2">
    <name type="scientific">marine sediment metagenome</name>
    <dbReference type="NCBI Taxonomy" id="412755"/>
    <lineage>
        <taxon>unclassified sequences</taxon>
        <taxon>metagenomes</taxon>
        <taxon>ecological metagenomes</taxon>
    </lineage>
</organism>
<protein>
    <submittedName>
        <fullName evidence="2">Uncharacterized protein</fullName>
    </submittedName>
</protein>
<evidence type="ECO:0000313" key="2">
    <source>
        <dbReference type="EMBL" id="KKN78000.1"/>
    </source>
</evidence>
<comment type="caution">
    <text evidence="2">The sequence shown here is derived from an EMBL/GenBank/DDBJ whole genome shotgun (WGS) entry which is preliminary data.</text>
</comment>
<keyword evidence="1" id="KW-0175">Coiled coil</keyword>
<sequence length="243" mass="28535">MKPELELPDISIDSFLSEKNYLSIKKDFFVNDDQFKGMDSLELEKAKKEQKGNIPVSINRHNELGEEFEYTYIEDYLKPLSNKLVKSFYKKVKPKASQIYGPNARIDFIIEQRDKLLNTITAITKARYIHSLEKKEIIVAMDKLLDKLEEKKRKLLIKKSKKIQLNLKKGEAVFFFQMLNELGLFKGATIYDLMDFIEENFTYSGGLEITNANKERLKYLSRNLGITYNETTLLDFYRKNLKN</sequence>
<name>A0A0F9T9U8_9ZZZZ</name>
<evidence type="ECO:0000256" key="1">
    <source>
        <dbReference type="SAM" id="Coils"/>
    </source>
</evidence>
<reference evidence="2" key="1">
    <citation type="journal article" date="2015" name="Nature">
        <title>Complex archaea that bridge the gap between prokaryotes and eukaryotes.</title>
        <authorList>
            <person name="Spang A."/>
            <person name="Saw J.H."/>
            <person name="Jorgensen S.L."/>
            <person name="Zaremba-Niedzwiedzka K."/>
            <person name="Martijn J."/>
            <person name="Lind A.E."/>
            <person name="van Eijk R."/>
            <person name="Schleper C."/>
            <person name="Guy L."/>
            <person name="Ettema T.J."/>
        </authorList>
    </citation>
    <scope>NUCLEOTIDE SEQUENCE</scope>
</reference>
<dbReference type="EMBL" id="LAZR01000270">
    <property type="protein sequence ID" value="KKN78000.1"/>
    <property type="molecule type" value="Genomic_DNA"/>
</dbReference>